<evidence type="ECO:0008006" key="5">
    <source>
        <dbReference type="Google" id="ProtNLM"/>
    </source>
</evidence>
<dbReference type="Gene3D" id="3.40.50.2000">
    <property type="entry name" value="Glycogen Phosphorylase B"/>
    <property type="match status" value="2"/>
</dbReference>
<dbReference type="GO" id="GO:0016757">
    <property type="term" value="F:glycosyltransferase activity"/>
    <property type="evidence" value="ECO:0007669"/>
    <property type="project" value="InterPro"/>
</dbReference>
<organism evidence="3 4">
    <name type="scientific">Brumimicrobium salinarum</name>
    <dbReference type="NCBI Taxonomy" id="2058658"/>
    <lineage>
        <taxon>Bacteria</taxon>
        <taxon>Pseudomonadati</taxon>
        <taxon>Bacteroidota</taxon>
        <taxon>Flavobacteriia</taxon>
        <taxon>Flavobacteriales</taxon>
        <taxon>Crocinitomicaceae</taxon>
        <taxon>Brumimicrobium</taxon>
    </lineage>
</organism>
<dbReference type="Pfam" id="PF00534">
    <property type="entry name" value="Glycos_transf_1"/>
    <property type="match status" value="1"/>
</dbReference>
<protein>
    <recommendedName>
        <fullName evidence="5">Glycosyltransferase family 1 protein</fullName>
    </recommendedName>
</protein>
<dbReference type="RefSeq" id="WP_101335629.1">
    <property type="nucleotide sequence ID" value="NZ_PJNI01000021.1"/>
</dbReference>
<evidence type="ECO:0000313" key="4">
    <source>
        <dbReference type="Proteomes" id="UP000236654"/>
    </source>
</evidence>
<dbReference type="InterPro" id="IPR028098">
    <property type="entry name" value="Glyco_trans_4-like_N"/>
</dbReference>
<evidence type="ECO:0000313" key="3">
    <source>
        <dbReference type="EMBL" id="PKR79649.1"/>
    </source>
</evidence>
<dbReference type="Proteomes" id="UP000236654">
    <property type="component" value="Unassembled WGS sequence"/>
</dbReference>
<dbReference type="SUPFAM" id="SSF53756">
    <property type="entry name" value="UDP-Glycosyltransferase/glycogen phosphorylase"/>
    <property type="match status" value="1"/>
</dbReference>
<dbReference type="InterPro" id="IPR050194">
    <property type="entry name" value="Glycosyltransferase_grp1"/>
</dbReference>
<dbReference type="EMBL" id="PJNI01000021">
    <property type="protein sequence ID" value="PKR79649.1"/>
    <property type="molecule type" value="Genomic_DNA"/>
</dbReference>
<dbReference type="AlphaFoldDB" id="A0A2I0QZB2"/>
<dbReference type="PANTHER" id="PTHR45947:SF3">
    <property type="entry name" value="SULFOQUINOVOSYL TRANSFERASE SQD2"/>
    <property type="match status" value="1"/>
</dbReference>
<reference evidence="3 4" key="1">
    <citation type="submission" date="2017-12" db="EMBL/GenBank/DDBJ databases">
        <title>The draft genome sequence of Brumimicrobium saltpan LHR20.</title>
        <authorList>
            <person name="Do Z.-J."/>
            <person name="Luo H.-R."/>
        </authorList>
    </citation>
    <scope>NUCLEOTIDE SEQUENCE [LARGE SCALE GENOMIC DNA]</scope>
    <source>
        <strain evidence="3 4">LHR20</strain>
    </source>
</reference>
<gene>
    <name evidence="3" type="ORF">CW751_13850</name>
</gene>
<dbReference type="Pfam" id="PF13439">
    <property type="entry name" value="Glyco_transf_4"/>
    <property type="match status" value="1"/>
</dbReference>
<keyword evidence="4" id="KW-1185">Reference proteome</keyword>
<accession>A0A2I0QZB2</accession>
<sequence>MDRKIKVVRIINRFNIGGPTFNATFLTKFLGDDFETTLIGGVPDEGEKDSHHILHQYGIEPIIIPEIQRSLDPKTDFKAYKKIKQILKEIQPDIVHTHASKAGFLGRAAAISLNIPVVVHTFHGHVFHSYFGKAKTQLFKSIERYLARKTSGIIAISELQKQELCEVHRIAPKSKTKVIPLGFDLEKFTQNKVQKRKETRAQYNLKDDEIAIAIIGRLAPVKDHDYFLDVISEVLKQTPAKLKVFIVGDGSEKEHIQKRVEEINEHYPEAVIMTSWILDIATFNQGMDIICLTSKNEGTPVSIIEAQAAGLPVISTDVGGVRDILEDGKAGFVIKRENFETYIKKLRLLIENQALREKFSTLGAQSTINKFSYHQLVKNMKSYYKSLL</sequence>
<name>A0A2I0QZB2_9FLAO</name>
<comment type="caution">
    <text evidence="3">The sequence shown here is derived from an EMBL/GenBank/DDBJ whole genome shotgun (WGS) entry which is preliminary data.</text>
</comment>
<dbReference type="OrthoDB" id="7560678at2"/>
<dbReference type="PANTHER" id="PTHR45947">
    <property type="entry name" value="SULFOQUINOVOSYL TRANSFERASE SQD2"/>
    <property type="match status" value="1"/>
</dbReference>
<evidence type="ECO:0000259" key="1">
    <source>
        <dbReference type="Pfam" id="PF00534"/>
    </source>
</evidence>
<proteinExistence type="predicted"/>
<dbReference type="InterPro" id="IPR001296">
    <property type="entry name" value="Glyco_trans_1"/>
</dbReference>
<evidence type="ECO:0000259" key="2">
    <source>
        <dbReference type="Pfam" id="PF13439"/>
    </source>
</evidence>
<feature type="domain" description="Glycosyl transferase family 1" evidence="1">
    <location>
        <begin position="196"/>
        <end position="361"/>
    </location>
</feature>
<feature type="domain" description="Glycosyltransferase subfamily 4-like N-terminal" evidence="2">
    <location>
        <begin position="35"/>
        <end position="187"/>
    </location>
</feature>